<evidence type="ECO:0000313" key="7">
    <source>
        <dbReference type="EMBL" id="CAK9323940.1"/>
    </source>
</evidence>
<dbReference type="InterPro" id="IPR010987">
    <property type="entry name" value="Glutathione-S-Trfase_C-like"/>
</dbReference>
<dbReference type="Pfam" id="PF21972">
    <property type="entry name" value="Arc1p_N_like"/>
    <property type="match status" value="1"/>
</dbReference>
<evidence type="ECO:0000313" key="8">
    <source>
        <dbReference type="Proteomes" id="UP001642487"/>
    </source>
</evidence>
<proteinExistence type="predicted"/>
<feature type="compositionally biased region" description="Basic and acidic residues" evidence="4">
    <location>
        <begin position="263"/>
        <end position="295"/>
    </location>
</feature>
<dbReference type="EMBL" id="OZ021740">
    <property type="protein sequence ID" value="CAK9323940.1"/>
    <property type="molecule type" value="Genomic_DNA"/>
</dbReference>
<dbReference type="InterPro" id="IPR002547">
    <property type="entry name" value="tRNA-bd_dom"/>
</dbReference>
<evidence type="ECO:0000256" key="1">
    <source>
        <dbReference type="ARBA" id="ARBA00022555"/>
    </source>
</evidence>
<dbReference type="Pfam" id="PF01588">
    <property type="entry name" value="tRNA_bind"/>
    <property type="match status" value="1"/>
</dbReference>
<dbReference type="SUPFAM" id="SSF47616">
    <property type="entry name" value="GST C-terminal domain-like"/>
    <property type="match status" value="1"/>
</dbReference>
<evidence type="ECO:0000256" key="2">
    <source>
        <dbReference type="ARBA" id="ARBA00022884"/>
    </source>
</evidence>
<keyword evidence="1 3" id="KW-0820">tRNA-binding</keyword>
<keyword evidence="8" id="KW-1185">Reference proteome</keyword>
<evidence type="ECO:0000259" key="5">
    <source>
        <dbReference type="PROSITE" id="PS50405"/>
    </source>
</evidence>
<name>A0ABP0YTT3_9ROSI</name>
<feature type="domain" description="TRNA-binding" evidence="6">
    <location>
        <begin position="299"/>
        <end position="402"/>
    </location>
</feature>
<organism evidence="7 8">
    <name type="scientific">Citrullus colocynthis</name>
    <name type="common">colocynth</name>
    <dbReference type="NCBI Taxonomy" id="252529"/>
    <lineage>
        <taxon>Eukaryota</taxon>
        <taxon>Viridiplantae</taxon>
        <taxon>Streptophyta</taxon>
        <taxon>Embryophyta</taxon>
        <taxon>Tracheophyta</taxon>
        <taxon>Spermatophyta</taxon>
        <taxon>Magnoliopsida</taxon>
        <taxon>eudicotyledons</taxon>
        <taxon>Gunneridae</taxon>
        <taxon>Pentapetalae</taxon>
        <taxon>rosids</taxon>
        <taxon>fabids</taxon>
        <taxon>Cucurbitales</taxon>
        <taxon>Cucurbitaceae</taxon>
        <taxon>Benincaseae</taxon>
        <taxon>Citrullus</taxon>
    </lineage>
</organism>
<dbReference type="Gene3D" id="1.20.1050.130">
    <property type="match status" value="1"/>
</dbReference>
<dbReference type="PROSITE" id="PS50886">
    <property type="entry name" value="TRBD"/>
    <property type="match status" value="1"/>
</dbReference>
<evidence type="ECO:0000259" key="6">
    <source>
        <dbReference type="PROSITE" id="PS50886"/>
    </source>
</evidence>
<accession>A0ABP0YTT3</accession>
<evidence type="ECO:0000256" key="4">
    <source>
        <dbReference type="SAM" id="MobiDB-lite"/>
    </source>
</evidence>
<keyword evidence="2 3" id="KW-0694">RNA-binding</keyword>
<dbReference type="PROSITE" id="PS50405">
    <property type="entry name" value="GST_CTER"/>
    <property type="match status" value="1"/>
</dbReference>
<dbReference type="Gene3D" id="2.40.50.140">
    <property type="entry name" value="Nucleic acid-binding proteins"/>
    <property type="match status" value="1"/>
</dbReference>
<evidence type="ECO:0008006" key="9">
    <source>
        <dbReference type="Google" id="ProtNLM"/>
    </source>
</evidence>
<dbReference type="PANTHER" id="PTHR11586:SF33">
    <property type="entry name" value="AMINOACYL TRNA SYNTHASE COMPLEX-INTERACTING MULTIFUNCTIONAL PROTEIN 1"/>
    <property type="match status" value="1"/>
</dbReference>
<dbReference type="InterPro" id="IPR051270">
    <property type="entry name" value="Tyrosine-tRNA_ligase_regulator"/>
</dbReference>
<feature type="region of interest" description="Disordered" evidence="4">
    <location>
        <begin position="234"/>
        <end position="295"/>
    </location>
</feature>
<protein>
    <recommendedName>
        <fullName evidence="9">tRNA-binding domain-containing protein</fullName>
    </recommendedName>
</protein>
<dbReference type="InterPro" id="IPR036282">
    <property type="entry name" value="Glutathione-S-Trfase_C_sf"/>
</dbReference>
<sequence length="519" mass="57505">MKLKVVIEEKALLLGQLLDGLCLWCPWPKQRTAFNKDSKNSKTLSVDHRLSLSGENSRQFITEKLEMVSNGGSALDRKQLVASSLAKHFALDLNALIGEITECDFRAYVLNILKASRNGASVDDSDEVTKWITFADSFPVDSKACFDVLKQLNDELAQKSVLLGNGLKPSEADVLVFSILHPYVIGLSNAEREKLPHVLRWMDYIQSKENFGELFQKILLEKCEFDPPLQGNKVVANNVDEDSSTKKSSQSTKVSDKPQVNPDTKKTDTGKKEKEKKEAAPEKKKPVETETTDKEKEVSVSLLNIRVGLIRKAWKHPSADSLLVEEIDVGEAKVRQVVSGLAKYCSPEELTNRLVVLITNVKPGKLRDVMSEGLVLCASNEDHTVVEPLLPPEGAKIGEQISFSGADGKPEDVLNPKKKQLDKITPHLFTDDKGVATFKGIPFMTSAGPCTSTIPKARDDVDVPNLFARPTFYEKRLLSPKSISALDSDLWVSLVNVYAKSRYSAYGGFMLAKMPDRVM</sequence>
<dbReference type="SUPFAM" id="SSF50249">
    <property type="entry name" value="Nucleic acid-binding proteins"/>
    <property type="match status" value="1"/>
</dbReference>
<gene>
    <name evidence="7" type="ORF">CITCOLO1_LOCUS16156</name>
</gene>
<dbReference type="PANTHER" id="PTHR11586">
    <property type="entry name" value="TRNA-AMINOACYLATION COFACTOR ARC1 FAMILY MEMBER"/>
    <property type="match status" value="1"/>
</dbReference>
<feature type="domain" description="GST C-terminal" evidence="5">
    <location>
        <begin position="75"/>
        <end position="229"/>
    </location>
</feature>
<dbReference type="CDD" id="cd02799">
    <property type="entry name" value="tRNA_bind_EMAP-II_like"/>
    <property type="match status" value="1"/>
</dbReference>
<dbReference type="InterPro" id="IPR053836">
    <property type="entry name" value="Arc1-like_N"/>
</dbReference>
<dbReference type="CDD" id="cd10304">
    <property type="entry name" value="GST_C_Arc1p_N_like"/>
    <property type="match status" value="1"/>
</dbReference>
<dbReference type="Proteomes" id="UP001642487">
    <property type="component" value="Chromosome 6"/>
</dbReference>
<reference evidence="7 8" key="1">
    <citation type="submission" date="2024-03" db="EMBL/GenBank/DDBJ databases">
        <authorList>
            <person name="Gkanogiannis A."/>
            <person name="Becerra Lopez-Lavalle L."/>
        </authorList>
    </citation>
    <scope>NUCLEOTIDE SEQUENCE [LARGE SCALE GENOMIC DNA]</scope>
</reference>
<evidence type="ECO:0000256" key="3">
    <source>
        <dbReference type="PROSITE-ProRule" id="PRU00209"/>
    </source>
</evidence>
<dbReference type="InterPro" id="IPR012340">
    <property type="entry name" value="NA-bd_OB-fold"/>
</dbReference>